<dbReference type="GO" id="GO:0016853">
    <property type="term" value="F:isomerase activity"/>
    <property type="evidence" value="ECO:0007669"/>
    <property type="project" value="UniProtKB-KW"/>
</dbReference>
<dbReference type="PANTHER" id="PTHR12110:SF53">
    <property type="entry name" value="BLR5974 PROTEIN"/>
    <property type="match status" value="1"/>
</dbReference>
<sequence>MKNSRRSFIRNGFGSALATAVLPAVRISNNNEVAVQPKPRIKLSISSYSYWHFKGEKFPVEKVIDEAAKLGVEGIDILHRQMNGTDTKYINELKRRAYNNGIAFTCLSIHQGFVTPDKKEWQKNIDNTKEWIELSAKMGVPCMRLNSGRWGTTASFDELMKNRGIEPILPGYTEDDGYKWCIEAIQQCIPTAEQHGVVLALENHWGLCSTPEGMLRIKKAIDSPWLGLLMDTGNFLENPYSKLEKIAPQAVFVQAKTYYGGGEWYTLDLDYDRIISILNNVNYHGYLSLEYEGKEDAATAVPKSIAMLRKAMKE</sequence>
<keyword evidence="2" id="KW-0413">Isomerase</keyword>
<dbReference type="Proteomes" id="UP000198711">
    <property type="component" value="Unassembled WGS sequence"/>
</dbReference>
<comment type="caution">
    <text evidence="2">The sequence shown here is derived from an EMBL/GenBank/DDBJ whole genome shotgun (WGS) entry which is preliminary data.</text>
</comment>
<dbReference type="Gene3D" id="3.20.20.150">
    <property type="entry name" value="Divalent-metal-dependent TIM barrel enzymes"/>
    <property type="match status" value="1"/>
</dbReference>
<dbReference type="RefSeq" id="WP_092723296.1">
    <property type="nucleotide sequence ID" value="NZ_FNNO01000005.1"/>
</dbReference>
<evidence type="ECO:0000259" key="1">
    <source>
        <dbReference type="Pfam" id="PF01261"/>
    </source>
</evidence>
<dbReference type="InterPro" id="IPR013022">
    <property type="entry name" value="Xyl_isomerase-like_TIM-brl"/>
</dbReference>
<dbReference type="SUPFAM" id="SSF51658">
    <property type="entry name" value="Xylose isomerase-like"/>
    <property type="match status" value="1"/>
</dbReference>
<dbReference type="InterPro" id="IPR036237">
    <property type="entry name" value="Xyl_isomerase-like_sf"/>
</dbReference>
<dbReference type="InterPro" id="IPR050312">
    <property type="entry name" value="IolE/XylAMocC-like"/>
</dbReference>
<gene>
    <name evidence="2" type="ORF">SAMN05444410_10517</name>
</gene>
<proteinExistence type="predicted"/>
<dbReference type="AlphaFoldDB" id="A0A8X8IEI1"/>
<dbReference type="PANTHER" id="PTHR12110">
    <property type="entry name" value="HYDROXYPYRUVATE ISOMERASE"/>
    <property type="match status" value="1"/>
</dbReference>
<name>A0A8X8IEI1_9BACT</name>
<reference evidence="2 3" key="1">
    <citation type="submission" date="2016-10" db="EMBL/GenBank/DDBJ databases">
        <authorList>
            <person name="Varghese N."/>
            <person name="Submissions S."/>
        </authorList>
    </citation>
    <scope>NUCLEOTIDE SEQUENCE [LARGE SCALE GENOMIC DNA]</scope>
    <source>
        <strain evidence="2 3">DSM 25353</strain>
    </source>
</reference>
<evidence type="ECO:0000313" key="2">
    <source>
        <dbReference type="EMBL" id="SDW69048.1"/>
    </source>
</evidence>
<dbReference type="EMBL" id="FNNO01000005">
    <property type="protein sequence ID" value="SDW69048.1"/>
    <property type="molecule type" value="Genomic_DNA"/>
</dbReference>
<accession>A0A8X8IEI1</accession>
<protein>
    <submittedName>
        <fullName evidence="2">Sugar phosphate isomerase/epimerase</fullName>
    </submittedName>
</protein>
<feature type="domain" description="Xylose isomerase-like TIM barrel" evidence="1">
    <location>
        <begin position="64"/>
        <end position="310"/>
    </location>
</feature>
<keyword evidence="3" id="KW-1185">Reference proteome</keyword>
<evidence type="ECO:0000313" key="3">
    <source>
        <dbReference type="Proteomes" id="UP000198711"/>
    </source>
</evidence>
<dbReference type="Pfam" id="PF01261">
    <property type="entry name" value="AP_endonuc_2"/>
    <property type="match status" value="1"/>
</dbReference>
<organism evidence="2 3">
    <name type="scientific">Hydrobacter penzbergensis</name>
    <dbReference type="NCBI Taxonomy" id="1235997"/>
    <lineage>
        <taxon>Bacteria</taxon>
        <taxon>Pseudomonadati</taxon>
        <taxon>Bacteroidota</taxon>
        <taxon>Chitinophagia</taxon>
        <taxon>Chitinophagales</taxon>
        <taxon>Chitinophagaceae</taxon>
        <taxon>Hydrobacter</taxon>
    </lineage>
</organism>